<dbReference type="Proteomes" id="UP000831439">
    <property type="component" value="Segment"/>
</dbReference>
<dbReference type="GeneID" id="80539148"/>
<organism evidence="2 3">
    <name type="scientific">Spodoptera eridania nucleopolyhedrovirus</name>
    <dbReference type="NCBI Taxonomy" id="2315721"/>
    <lineage>
        <taxon>Viruses</taxon>
        <taxon>Viruses incertae sedis</taxon>
        <taxon>Naldaviricetes</taxon>
        <taxon>Lefavirales</taxon>
        <taxon>Baculoviridae</taxon>
        <taxon>Alphabaculovirus</taxon>
        <taxon>Alphabaculovirus speridaniae</taxon>
    </lineage>
</organism>
<protein>
    <submittedName>
        <fullName evidence="2">Nuclear matrix associated phosphoprotein</fullName>
    </submittedName>
</protein>
<reference evidence="2 3" key="1">
    <citation type="journal article" date="2020" name="Genomics">
        <title>Characterization of a novel alphabaculovirus isolated from the Southern armyworm, Spodoptera eridania (Cramer, 1782) (Lepidoptera: Noctuidae) and the evolution of odv-e66, a bacterium-acquired baculoviral chondroitinase gene.</title>
        <authorList>
            <person name="Rodrigues D.T."/>
            <person name="Peterson L."/>
            <person name="de Oliveira L.B."/>
            <person name="Sosa-Gomez D.R."/>
            <person name="Ribeiro B.M."/>
            <person name="Ardisson-Araujo D.M.P."/>
        </authorList>
    </citation>
    <scope>NUCLEOTIDE SEQUENCE [LARGE SCALE GENOMIC DNA]</scope>
    <source>
        <strain evidence="2">CNPSo-165</strain>
    </source>
</reference>
<proteinExistence type="predicted"/>
<sequence>MPSINTTKTTTTTTPTTPTSALNEIYNSFGGGNVLCDKSHMEHVTTVINTLEKKKIKYKIVPMPMCGEDGLEITFAIVVMVDKKNTKRNKKSISNNKYILFNSWYTKNRSASWPNSHIVWNLMKTQPLAKPFVDIFDFMEKLGKSINTKAAIDSTTKVVDVNNNDIDGSGIYQRYKLYEEFYKITTYTFTHNAAPTSSFIYDIRLNKIDDETGLNKLNRQMLEEGIAVFKNILSKQDPSIASTLKQHPKNSAAVAVVYKENTNSSTAAAAVAATTATKNSRKRSATAAAAAKPVKKGTAKKVRETSTSSPVLTMEDDQTDDTQMSYS</sequence>
<evidence type="ECO:0000256" key="1">
    <source>
        <dbReference type="SAM" id="MobiDB-lite"/>
    </source>
</evidence>
<dbReference type="RefSeq" id="YP_010800544.1">
    <property type="nucleotide sequence ID" value="NC_076869.1"/>
</dbReference>
<dbReference type="EMBL" id="MT040195">
    <property type="protein sequence ID" value="QNV47841.1"/>
    <property type="molecule type" value="Genomic_DNA"/>
</dbReference>
<accession>A0ABX6TQ12</accession>
<feature type="region of interest" description="Disordered" evidence="1">
    <location>
        <begin position="276"/>
        <end position="327"/>
    </location>
</feature>
<dbReference type="InterPro" id="IPR007975">
    <property type="entry name" value="Baculo_pp39"/>
</dbReference>
<evidence type="ECO:0000313" key="2">
    <source>
        <dbReference type="EMBL" id="QNV47841.1"/>
    </source>
</evidence>
<dbReference type="Pfam" id="PF05311">
    <property type="entry name" value="Baculo_PP31"/>
    <property type="match status" value="1"/>
</dbReference>
<evidence type="ECO:0000313" key="3">
    <source>
        <dbReference type="Proteomes" id="UP000831439"/>
    </source>
</evidence>
<keyword evidence="3" id="KW-1185">Reference proteome</keyword>
<name>A0ABX6TQ12_9ABAC</name>